<keyword evidence="2" id="KW-0812">Transmembrane</keyword>
<dbReference type="Proteomes" id="UP000177082">
    <property type="component" value="Unassembled WGS sequence"/>
</dbReference>
<feature type="compositionally biased region" description="Polar residues" evidence="1">
    <location>
        <begin position="1"/>
        <end position="11"/>
    </location>
</feature>
<dbReference type="EMBL" id="MGHF01000016">
    <property type="protein sequence ID" value="OGM63495.1"/>
    <property type="molecule type" value="Genomic_DNA"/>
</dbReference>
<gene>
    <name evidence="3" type="ORF">A2961_01825</name>
</gene>
<evidence type="ECO:0000313" key="4">
    <source>
        <dbReference type="Proteomes" id="UP000177082"/>
    </source>
</evidence>
<dbReference type="AlphaFoldDB" id="A0A1F8BJH9"/>
<proteinExistence type="predicted"/>
<dbReference type="STRING" id="1802519.A2961_01825"/>
<organism evidence="3 4">
    <name type="scientific">Candidatus Woesebacteria bacterium RIFCSPLOWO2_01_FULL_39_21</name>
    <dbReference type="NCBI Taxonomy" id="1802519"/>
    <lineage>
        <taxon>Bacteria</taxon>
        <taxon>Candidatus Woeseibacteriota</taxon>
    </lineage>
</organism>
<keyword evidence="2" id="KW-0472">Membrane</keyword>
<protein>
    <submittedName>
        <fullName evidence="3">Uncharacterized protein</fullName>
    </submittedName>
</protein>
<feature type="region of interest" description="Disordered" evidence="1">
    <location>
        <begin position="1"/>
        <end position="43"/>
    </location>
</feature>
<evidence type="ECO:0000313" key="3">
    <source>
        <dbReference type="EMBL" id="OGM63495.1"/>
    </source>
</evidence>
<reference evidence="3 4" key="1">
    <citation type="journal article" date="2016" name="Nat. Commun.">
        <title>Thousands of microbial genomes shed light on interconnected biogeochemical processes in an aquifer system.</title>
        <authorList>
            <person name="Anantharaman K."/>
            <person name="Brown C.T."/>
            <person name="Hug L.A."/>
            <person name="Sharon I."/>
            <person name="Castelle C.J."/>
            <person name="Probst A.J."/>
            <person name="Thomas B.C."/>
            <person name="Singh A."/>
            <person name="Wilkins M.J."/>
            <person name="Karaoz U."/>
            <person name="Brodie E.L."/>
            <person name="Williams K.H."/>
            <person name="Hubbard S.S."/>
            <person name="Banfield J.F."/>
        </authorList>
    </citation>
    <scope>NUCLEOTIDE SEQUENCE [LARGE SCALE GENOMIC DNA]</scope>
</reference>
<evidence type="ECO:0000256" key="2">
    <source>
        <dbReference type="SAM" id="Phobius"/>
    </source>
</evidence>
<sequence>MDQNGQEQSVQELERRLESLRSSTEQPAKPQIPRISQDIPTQTPRRRPPKILLFVPIAVLIVVLVVLVITNLNRSTSEEVKDESVQELIDTNVYTNQKYNYTINYPKNFSIMSVPGTDLPEAFYSESDDISFSGGVREDDPSSEIIFGVRVDPTDEVGKVMFCLNDEDCLIGWLQIIGESQDGVNFINTQILGREVQGVEIKEEAEESIQVKRYFALFEENHVFVISVIVNNYQEVDIGNVFEEFSKYISSFKLE</sequence>
<keyword evidence="2" id="KW-1133">Transmembrane helix</keyword>
<accession>A0A1F8BJH9</accession>
<feature type="transmembrane region" description="Helical" evidence="2">
    <location>
        <begin position="51"/>
        <end position="72"/>
    </location>
</feature>
<evidence type="ECO:0000256" key="1">
    <source>
        <dbReference type="SAM" id="MobiDB-lite"/>
    </source>
</evidence>
<comment type="caution">
    <text evidence="3">The sequence shown here is derived from an EMBL/GenBank/DDBJ whole genome shotgun (WGS) entry which is preliminary data.</text>
</comment>
<name>A0A1F8BJH9_9BACT</name>